<evidence type="ECO:0000256" key="1">
    <source>
        <dbReference type="RuleBase" id="RU000411"/>
    </source>
</evidence>
<dbReference type="InterPro" id="IPR000215">
    <property type="entry name" value="Serpin_fam"/>
</dbReference>
<dbReference type="InterPro" id="IPR036186">
    <property type="entry name" value="Serpin_sf"/>
</dbReference>
<evidence type="ECO:0000259" key="2">
    <source>
        <dbReference type="SMART" id="SM00093"/>
    </source>
</evidence>
<evidence type="ECO:0000313" key="3">
    <source>
        <dbReference type="EMBL" id="KGK98504.1"/>
    </source>
</evidence>
<comment type="caution">
    <text evidence="3">The sequence shown here is derived from an EMBL/GenBank/DDBJ whole genome shotgun (WGS) entry which is preliminary data.</text>
</comment>
<comment type="similarity">
    <text evidence="1">Belongs to the serpin family.</text>
</comment>
<dbReference type="Gene3D" id="2.30.39.10">
    <property type="entry name" value="Alpha-1-antitrypsin, domain 1"/>
    <property type="match status" value="1"/>
</dbReference>
<dbReference type="InterPro" id="IPR023796">
    <property type="entry name" value="Serpin_dom"/>
</dbReference>
<dbReference type="CDD" id="cd19591">
    <property type="entry name" value="serpin_like"/>
    <property type="match status" value="1"/>
</dbReference>
<dbReference type="Gene3D" id="3.30.497.10">
    <property type="entry name" value="Antithrombin, subunit I, domain 2"/>
    <property type="match status" value="1"/>
</dbReference>
<evidence type="ECO:0000313" key="4">
    <source>
        <dbReference type="Proteomes" id="UP000029859"/>
    </source>
</evidence>
<organism evidence="3 4">
    <name type="scientific">Methanococcoides methylutens</name>
    <dbReference type="NCBI Taxonomy" id="2226"/>
    <lineage>
        <taxon>Archaea</taxon>
        <taxon>Methanobacteriati</taxon>
        <taxon>Methanobacteriota</taxon>
        <taxon>Stenosarchaea group</taxon>
        <taxon>Methanomicrobia</taxon>
        <taxon>Methanosarcinales</taxon>
        <taxon>Methanosarcinaceae</taxon>
        <taxon>Methanococcoides</taxon>
    </lineage>
</organism>
<dbReference type="Proteomes" id="UP000029859">
    <property type="component" value="Unassembled WGS sequence"/>
</dbReference>
<dbReference type="InterPro" id="IPR042185">
    <property type="entry name" value="Serpin_sf_2"/>
</dbReference>
<dbReference type="PROSITE" id="PS00284">
    <property type="entry name" value="SERPIN"/>
    <property type="match status" value="1"/>
</dbReference>
<dbReference type="PANTHER" id="PTHR11461:SF211">
    <property type="entry name" value="GH10112P-RELATED"/>
    <property type="match status" value="1"/>
</dbReference>
<gene>
    <name evidence="3" type="ORF">LI82_12485</name>
</gene>
<dbReference type="SUPFAM" id="SSF56574">
    <property type="entry name" value="Serpins"/>
    <property type="match status" value="1"/>
</dbReference>
<dbReference type="Pfam" id="PF00079">
    <property type="entry name" value="Serpin"/>
    <property type="match status" value="1"/>
</dbReference>
<feature type="domain" description="Serpin" evidence="2">
    <location>
        <begin position="82"/>
        <end position="448"/>
    </location>
</feature>
<dbReference type="GO" id="GO:0005615">
    <property type="term" value="C:extracellular space"/>
    <property type="evidence" value="ECO:0007669"/>
    <property type="project" value="InterPro"/>
</dbReference>
<dbReference type="InterPro" id="IPR023795">
    <property type="entry name" value="Serpin_CS"/>
</dbReference>
<sequence>MKLKNIICTVMICALLFSCIGCIDTGTSPDSELNANSTGSEIGNKSSSPINVESETVDKSSLMYAYSSDDYDIATANNAFSFDMYTNLTTDDNIVFSPYSIFTAMAICYDGAETTTQEEIAYVFYYPLSKSVLEKNSKEMMNTINSDDDNYDLKTANALWVRENYPLNERYADNSKIYYGGKVTNLDFRNEPEKSRDIINKWVATQTNEKIKDLIPDELIDPDTAMIITNAVYFKGKWLNEFDVEETRKELFYNSSSNKVGNAVDMMYTKQYFSYGESKNAKIVEIPYKGNDLCMYVILPEENNIEDFESKFKLSDYNKLKSSMESGNEVKIWLPKFSFDTKVELPATLKSMGITEAFTDDANFSGIYDIRKVPEDYALWLDDVVHQAFIDVGEKGTEATAATAIEAVDCCEPLPGQVVEFKADHPFMFFIEDRRTGCILFMGKVKDPEY</sequence>
<dbReference type="InterPro" id="IPR042178">
    <property type="entry name" value="Serpin_sf_1"/>
</dbReference>
<name>A0A099T0Q1_METMT</name>
<dbReference type="OrthoDB" id="371710at2157"/>
<dbReference type="SMART" id="SM00093">
    <property type="entry name" value="SERPIN"/>
    <property type="match status" value="1"/>
</dbReference>
<dbReference type="AlphaFoldDB" id="A0A099T0Q1"/>
<dbReference type="EMBL" id="JRHO01000014">
    <property type="protein sequence ID" value="KGK98504.1"/>
    <property type="molecule type" value="Genomic_DNA"/>
</dbReference>
<reference evidence="3 4" key="1">
    <citation type="submission" date="2014-09" db="EMBL/GenBank/DDBJ databases">
        <title>Draft genome sequence of an obligately methylotrophic methanogen, Methanococcoides methylutens, isolated from marine sediment.</title>
        <authorList>
            <person name="Guan Y."/>
            <person name="Ngugi D.K."/>
            <person name="Blom J."/>
            <person name="Ali S."/>
            <person name="Ferry J.G."/>
            <person name="Stingl U."/>
        </authorList>
    </citation>
    <scope>NUCLEOTIDE SEQUENCE [LARGE SCALE GENOMIC DNA]</scope>
    <source>
        <strain evidence="3 4">DSM 2657</strain>
    </source>
</reference>
<dbReference type="PROSITE" id="PS51257">
    <property type="entry name" value="PROKAR_LIPOPROTEIN"/>
    <property type="match status" value="1"/>
</dbReference>
<proteinExistence type="inferred from homology"/>
<dbReference type="PANTHER" id="PTHR11461">
    <property type="entry name" value="SERINE PROTEASE INHIBITOR, SERPIN"/>
    <property type="match status" value="1"/>
</dbReference>
<dbReference type="GO" id="GO:0004867">
    <property type="term" value="F:serine-type endopeptidase inhibitor activity"/>
    <property type="evidence" value="ECO:0007669"/>
    <property type="project" value="InterPro"/>
</dbReference>
<protein>
    <submittedName>
        <fullName evidence="3">Serpin</fullName>
    </submittedName>
</protein>
<dbReference type="RefSeq" id="WP_052402930.1">
    <property type="nucleotide sequence ID" value="NZ_CAAGSM010000004.1"/>
</dbReference>
<accession>A0A099T0Q1</accession>
<keyword evidence="4" id="KW-1185">Reference proteome</keyword>